<dbReference type="STRING" id="706434.HMPREF9429_00149"/>
<keyword evidence="1" id="KW-0808">Transferase</keyword>
<reference evidence="1 2" key="1">
    <citation type="submission" date="2010-08" db="EMBL/GenBank/DDBJ databases">
        <authorList>
            <person name="Weinstock G."/>
            <person name="Sodergren E."/>
            <person name="Clifton S."/>
            <person name="Fulton L."/>
            <person name="Fulton B."/>
            <person name="Courtney L."/>
            <person name="Fronick C."/>
            <person name="Harrison M."/>
            <person name="Strong C."/>
            <person name="Farmer C."/>
            <person name="Delahaunty K."/>
            <person name="Markovic C."/>
            <person name="Hall O."/>
            <person name="Minx P."/>
            <person name="Tomlinson C."/>
            <person name="Mitreva M."/>
            <person name="Hou S."/>
            <person name="Chen J."/>
            <person name="Wollam A."/>
            <person name="Pepin K.H."/>
            <person name="Johnson M."/>
            <person name="Bhonagiri V."/>
            <person name="Zhang X."/>
            <person name="Suruliraj S."/>
            <person name="Warren W."/>
            <person name="Chinwalla A."/>
            <person name="Mardis E.R."/>
            <person name="Wilson R.K."/>
        </authorList>
    </citation>
    <scope>NUCLEOTIDE SEQUENCE [LARGE SCALE GENOMIC DNA]</scope>
    <source>
        <strain evidence="1 2">F0359</strain>
    </source>
</reference>
<dbReference type="EMBL" id="AECS01000003">
    <property type="protein sequence ID" value="EFQ05071.1"/>
    <property type="molecule type" value="Genomic_DNA"/>
</dbReference>
<dbReference type="GO" id="GO:0032259">
    <property type="term" value="P:methylation"/>
    <property type="evidence" value="ECO:0007669"/>
    <property type="project" value="UniProtKB-KW"/>
</dbReference>
<dbReference type="InterPro" id="IPR029063">
    <property type="entry name" value="SAM-dependent_MTases_sf"/>
</dbReference>
<keyword evidence="2" id="KW-1185">Reference proteome</keyword>
<dbReference type="Proteomes" id="UP000003195">
    <property type="component" value="Unassembled WGS sequence"/>
</dbReference>
<proteinExistence type="predicted"/>
<dbReference type="PROSITE" id="PS00092">
    <property type="entry name" value="N6_MTASE"/>
    <property type="match status" value="1"/>
</dbReference>
<dbReference type="InterPro" id="IPR050210">
    <property type="entry name" value="tRNA_Adenine-N(6)_MTase"/>
</dbReference>
<name>E2Z9P5_9FIRM</name>
<accession>E2Z9P5</accession>
<dbReference type="SUPFAM" id="SSF53335">
    <property type="entry name" value="S-adenosyl-L-methionine-dependent methyltransferases"/>
    <property type="match status" value="1"/>
</dbReference>
<dbReference type="GO" id="GO:0003676">
    <property type="term" value="F:nucleic acid binding"/>
    <property type="evidence" value="ECO:0007669"/>
    <property type="project" value="InterPro"/>
</dbReference>
<dbReference type="RefSeq" id="WP_006940878.1">
    <property type="nucleotide sequence ID" value="NZ_GL538177.1"/>
</dbReference>
<dbReference type="InterPro" id="IPR002052">
    <property type="entry name" value="DNA_methylase_N6_adenine_CS"/>
</dbReference>
<dbReference type="GO" id="GO:0008168">
    <property type="term" value="F:methyltransferase activity"/>
    <property type="evidence" value="ECO:0007669"/>
    <property type="project" value="UniProtKB-KW"/>
</dbReference>
<dbReference type="PANTHER" id="PTHR47739:SF1">
    <property type="entry name" value="TRNA1(VAL) (ADENINE(37)-N6)-METHYLTRANSFERASE"/>
    <property type="match status" value="1"/>
</dbReference>
<comment type="caution">
    <text evidence="1">The sequence shown here is derived from an EMBL/GenBank/DDBJ whole genome shotgun (WGS) entry which is preliminary data.</text>
</comment>
<dbReference type="CDD" id="cd02440">
    <property type="entry name" value="AdoMet_MTases"/>
    <property type="match status" value="1"/>
</dbReference>
<sequence length="244" mass="27028">MTIKLNENERLDDLILDGMKLIQRNDEFCFSLDTVLLARFGDVIKGPTLDLGTGTAAIPLILSARGATEITALELNPVMADIAARNVVLNGKESCVVVRRGDYRRIEELFPAGSFSVVYANPPYRELFRGSSSDKDGVRKARHEETATLRDVLRAAAYALKFHGRFRMVHTAQRLAEILAAMREVAIEPKVLRPVYGRIDKDAKCFLVEGIRGGNPGMVLQGPLVVHEADGAYTQEVLHFYGKD</sequence>
<organism evidence="1 2">
    <name type="scientific">Megasphaera micronuciformis F0359</name>
    <dbReference type="NCBI Taxonomy" id="706434"/>
    <lineage>
        <taxon>Bacteria</taxon>
        <taxon>Bacillati</taxon>
        <taxon>Bacillota</taxon>
        <taxon>Negativicutes</taxon>
        <taxon>Veillonellales</taxon>
        <taxon>Veillonellaceae</taxon>
        <taxon>Megasphaera</taxon>
    </lineage>
</organism>
<dbReference type="PANTHER" id="PTHR47739">
    <property type="entry name" value="TRNA1(VAL) (ADENINE(37)-N6)-METHYLTRANSFERASE"/>
    <property type="match status" value="1"/>
</dbReference>
<keyword evidence="1" id="KW-0489">Methyltransferase</keyword>
<dbReference type="Gene3D" id="3.40.50.150">
    <property type="entry name" value="Vaccinia Virus protein VP39"/>
    <property type="match status" value="1"/>
</dbReference>
<dbReference type="HOGENOM" id="CLU_061983_3_1_9"/>
<evidence type="ECO:0000313" key="2">
    <source>
        <dbReference type="Proteomes" id="UP000003195"/>
    </source>
</evidence>
<gene>
    <name evidence="1" type="ORF">HMPREF9429_00149</name>
</gene>
<dbReference type="AlphaFoldDB" id="E2Z9P5"/>
<evidence type="ECO:0000313" key="1">
    <source>
        <dbReference type="EMBL" id="EFQ05071.1"/>
    </source>
</evidence>
<protein>
    <submittedName>
        <fullName evidence="1">Methyltransferase small domain protein</fullName>
    </submittedName>
</protein>
<dbReference type="Pfam" id="PF03602">
    <property type="entry name" value="Cons_hypoth95"/>
    <property type="match status" value="1"/>
</dbReference>
<dbReference type="eggNOG" id="COG4123">
    <property type="taxonomic scope" value="Bacteria"/>
</dbReference>